<dbReference type="SUPFAM" id="SSF51905">
    <property type="entry name" value="FAD/NAD(P)-binding domain"/>
    <property type="match status" value="1"/>
</dbReference>
<sequence length="716" mass="79195">MVACSATEGTCLSYGDRYIAITMASTQSITAQSAITIDILIVGGGIGGLAAAFCLGRSGHRVTVIEQGALLDSSGAGIQLSPNASRLLIRWGLKASLDTMGVKPVSASFNRYVNDEQIGFNYIGDIYETEYGSPYYHIHRADLLTMLYHLAKRHASFQQGMVTKVLSESGCSKPSVLLDSGEQITADVIIGADGLKSVVRGCIVHGPDRAVPTGYMTYRATIPAEKMKSDKDLSSLFSKPEITCWMGPNRHIVGYFVREKALYNIVMVRPDTGAQESWTKSAPKEEVEESFRGWNRRVENLIGLVEDVKKLKLVVRPPLRTWIDNNGKIALLGDSCHAMLPYLAQGAAMAIEDAAVLGRLFSNLTDLSQITPLLKAYETIRLPRATATQKASHANQSRFHLPDGPLQRTRDAAMQAAMQETLQATSLRLTTNHSVVLGHDISLTALQFGYDAEAQADRWLSEEHSSMVRLFQYLAAAVIIRSCICTVNDIVDRDIDASVSRTKKRPLPSGRISVRSALIFLFLQYSLGIVFFVTFLEGLALWTALFQFIPMGVVYPFLKRYTHWPQAWLGFLMNFGLVTAWISTTGFVHSALLVSLLLSCWCWTLYYDTIYACQDAKDDIKLGVHSTAILFGSWIRPLLVAFGVSFVSLLAICGHSNNQGWIFYIVSVGGTIGHLLWQSFTVNLDVPRSCWRTFTRNGHLGWIIWAGLALDYLRIM</sequence>
<evidence type="ECO:0000256" key="13">
    <source>
        <dbReference type="ARBA" id="ARBA00023136"/>
    </source>
</evidence>
<comment type="similarity">
    <text evidence="4">Belongs to the UbiA prenyltransferase family.</text>
</comment>
<feature type="transmembrane region" description="Helical" evidence="14">
    <location>
        <begin position="570"/>
        <end position="598"/>
    </location>
</feature>
<evidence type="ECO:0000256" key="3">
    <source>
        <dbReference type="ARBA" id="ARBA00005179"/>
    </source>
</evidence>
<keyword evidence="6" id="KW-0285">Flavoprotein</keyword>
<evidence type="ECO:0000256" key="4">
    <source>
        <dbReference type="ARBA" id="ARBA00005985"/>
    </source>
</evidence>
<evidence type="ECO:0000256" key="1">
    <source>
        <dbReference type="ARBA" id="ARBA00001946"/>
    </source>
</evidence>
<dbReference type="InterPro" id="IPR050493">
    <property type="entry name" value="FAD-dep_Monooxygenase_BioMet"/>
</dbReference>
<dbReference type="InterPro" id="IPR044878">
    <property type="entry name" value="UbiA_sf"/>
</dbReference>
<feature type="transmembrane region" description="Helical" evidence="14">
    <location>
        <begin position="539"/>
        <end position="558"/>
    </location>
</feature>
<dbReference type="PANTHER" id="PTHR13789:SF147">
    <property type="entry name" value="PUTATIVE (AFU_ORTHOLOGUE AFUA_2G01950)-RELATED"/>
    <property type="match status" value="1"/>
</dbReference>
<proteinExistence type="inferred from homology"/>
<dbReference type="InterPro" id="IPR039653">
    <property type="entry name" value="Prenyltransferase"/>
</dbReference>
<dbReference type="Proteomes" id="UP000567179">
    <property type="component" value="Unassembled WGS sequence"/>
</dbReference>
<comment type="cofactor">
    <cofactor evidence="1">
        <name>Mg(2+)</name>
        <dbReference type="ChEBI" id="CHEBI:18420"/>
    </cofactor>
</comment>
<dbReference type="InterPro" id="IPR030470">
    <property type="entry name" value="UbiA_prenylTrfase_CS"/>
</dbReference>
<feature type="transmembrane region" description="Helical" evidence="14">
    <location>
        <begin position="699"/>
        <end position="715"/>
    </location>
</feature>
<evidence type="ECO:0000313" key="17">
    <source>
        <dbReference type="Proteomes" id="UP000567179"/>
    </source>
</evidence>
<dbReference type="Gene3D" id="3.50.50.60">
    <property type="entry name" value="FAD/NAD(P)-binding domain"/>
    <property type="match status" value="1"/>
</dbReference>
<accession>A0A8H5BC75</accession>
<dbReference type="OrthoDB" id="1878542at2759"/>
<keyword evidence="11" id="KW-0560">Oxidoreductase</keyword>
<comment type="subcellular location">
    <subcellularLocation>
        <location evidence="2">Membrane</location>
        <topology evidence="2">Multi-pass membrane protein</topology>
    </subcellularLocation>
</comment>
<keyword evidence="7" id="KW-0808">Transferase</keyword>
<dbReference type="GO" id="GO:0071949">
    <property type="term" value="F:FAD binding"/>
    <property type="evidence" value="ECO:0007669"/>
    <property type="project" value="InterPro"/>
</dbReference>
<keyword evidence="8 14" id="KW-0812">Transmembrane</keyword>
<feature type="transmembrane region" description="Helical" evidence="14">
    <location>
        <begin position="661"/>
        <end position="679"/>
    </location>
</feature>
<evidence type="ECO:0000256" key="2">
    <source>
        <dbReference type="ARBA" id="ARBA00004141"/>
    </source>
</evidence>
<dbReference type="CDD" id="cd13959">
    <property type="entry name" value="PT_UbiA_COQ2"/>
    <property type="match status" value="1"/>
</dbReference>
<dbReference type="InterPro" id="IPR002938">
    <property type="entry name" value="FAD-bd"/>
</dbReference>
<dbReference type="PRINTS" id="PR00420">
    <property type="entry name" value="RNGMNOXGNASE"/>
</dbReference>
<reference evidence="16 17" key="1">
    <citation type="journal article" date="2020" name="ISME J.">
        <title>Uncovering the hidden diversity of litter-decomposition mechanisms in mushroom-forming fungi.</title>
        <authorList>
            <person name="Floudas D."/>
            <person name="Bentzer J."/>
            <person name="Ahren D."/>
            <person name="Johansson T."/>
            <person name="Persson P."/>
            <person name="Tunlid A."/>
        </authorList>
    </citation>
    <scope>NUCLEOTIDE SEQUENCE [LARGE SCALE GENOMIC DNA]</scope>
    <source>
        <strain evidence="16 17">CBS 101986</strain>
    </source>
</reference>
<evidence type="ECO:0000256" key="10">
    <source>
        <dbReference type="ARBA" id="ARBA00022989"/>
    </source>
</evidence>
<evidence type="ECO:0000256" key="14">
    <source>
        <dbReference type="SAM" id="Phobius"/>
    </source>
</evidence>
<keyword evidence="12" id="KW-0503">Monooxygenase</keyword>
<evidence type="ECO:0000256" key="12">
    <source>
        <dbReference type="ARBA" id="ARBA00023033"/>
    </source>
</evidence>
<dbReference type="Pfam" id="PF01494">
    <property type="entry name" value="FAD_binding_3"/>
    <property type="match status" value="1"/>
</dbReference>
<evidence type="ECO:0000313" key="16">
    <source>
        <dbReference type="EMBL" id="KAF5319537.1"/>
    </source>
</evidence>
<keyword evidence="10 14" id="KW-1133">Transmembrane helix</keyword>
<evidence type="ECO:0000256" key="11">
    <source>
        <dbReference type="ARBA" id="ARBA00023002"/>
    </source>
</evidence>
<evidence type="ECO:0000259" key="15">
    <source>
        <dbReference type="Pfam" id="PF01494"/>
    </source>
</evidence>
<keyword evidence="13 14" id="KW-0472">Membrane</keyword>
<name>A0A8H5BC75_9AGAR</name>
<comment type="caution">
    <text evidence="16">The sequence shown here is derived from an EMBL/GenBank/DDBJ whole genome shotgun (WGS) entry which is preliminary data.</text>
</comment>
<dbReference type="InterPro" id="IPR000537">
    <property type="entry name" value="UbiA_prenyltransferase"/>
</dbReference>
<keyword evidence="17" id="KW-1185">Reference proteome</keyword>
<dbReference type="SUPFAM" id="SSF54373">
    <property type="entry name" value="FAD-linked reductases, C-terminal domain"/>
    <property type="match status" value="1"/>
</dbReference>
<comment type="similarity">
    <text evidence="5">Belongs to the paxM FAD-dependent monooxygenase family.</text>
</comment>
<dbReference type="PANTHER" id="PTHR13789">
    <property type="entry name" value="MONOOXYGENASE"/>
    <property type="match status" value="1"/>
</dbReference>
<comment type="pathway">
    <text evidence="3">Secondary metabolite biosynthesis.</text>
</comment>
<feature type="transmembrane region" description="Helical" evidence="14">
    <location>
        <begin position="512"/>
        <end position="533"/>
    </location>
</feature>
<evidence type="ECO:0000256" key="8">
    <source>
        <dbReference type="ARBA" id="ARBA00022692"/>
    </source>
</evidence>
<dbReference type="PROSITE" id="PS00943">
    <property type="entry name" value="UBIA"/>
    <property type="match status" value="1"/>
</dbReference>
<feature type="domain" description="FAD-binding" evidence="15">
    <location>
        <begin position="37"/>
        <end position="389"/>
    </location>
</feature>
<evidence type="ECO:0000256" key="7">
    <source>
        <dbReference type="ARBA" id="ARBA00022679"/>
    </source>
</evidence>
<dbReference type="FunFam" id="1.20.120.1780:FF:000001">
    <property type="entry name" value="4-hydroxybenzoate octaprenyltransferase"/>
    <property type="match status" value="1"/>
</dbReference>
<dbReference type="GO" id="GO:0004497">
    <property type="term" value="F:monooxygenase activity"/>
    <property type="evidence" value="ECO:0007669"/>
    <property type="project" value="UniProtKB-KW"/>
</dbReference>
<keyword evidence="9" id="KW-0274">FAD</keyword>
<evidence type="ECO:0000256" key="6">
    <source>
        <dbReference type="ARBA" id="ARBA00022630"/>
    </source>
</evidence>
<evidence type="ECO:0000256" key="9">
    <source>
        <dbReference type="ARBA" id="ARBA00022827"/>
    </source>
</evidence>
<evidence type="ECO:0000256" key="5">
    <source>
        <dbReference type="ARBA" id="ARBA00007992"/>
    </source>
</evidence>
<dbReference type="InterPro" id="IPR036188">
    <property type="entry name" value="FAD/NAD-bd_sf"/>
</dbReference>
<organism evidence="16 17">
    <name type="scientific">Psilocybe cf. subviscida</name>
    <dbReference type="NCBI Taxonomy" id="2480587"/>
    <lineage>
        <taxon>Eukaryota</taxon>
        <taxon>Fungi</taxon>
        <taxon>Dikarya</taxon>
        <taxon>Basidiomycota</taxon>
        <taxon>Agaricomycotina</taxon>
        <taxon>Agaricomycetes</taxon>
        <taxon>Agaricomycetidae</taxon>
        <taxon>Agaricales</taxon>
        <taxon>Agaricineae</taxon>
        <taxon>Strophariaceae</taxon>
        <taxon>Psilocybe</taxon>
    </lineage>
</organism>
<dbReference type="FunFam" id="1.10.357.140:FF:000008">
    <property type="entry name" value="4-hydroxybenzoate octaprenyltransferase"/>
    <property type="match status" value="1"/>
</dbReference>
<dbReference type="EMBL" id="JAACJJ010000029">
    <property type="protein sequence ID" value="KAF5319537.1"/>
    <property type="molecule type" value="Genomic_DNA"/>
</dbReference>
<dbReference type="Pfam" id="PF01040">
    <property type="entry name" value="UbiA"/>
    <property type="match status" value="1"/>
</dbReference>
<gene>
    <name evidence="16" type="ORF">D9619_008331</name>
</gene>
<dbReference type="GO" id="GO:0016765">
    <property type="term" value="F:transferase activity, transferring alkyl or aryl (other than methyl) groups"/>
    <property type="evidence" value="ECO:0007669"/>
    <property type="project" value="InterPro"/>
</dbReference>
<dbReference type="GO" id="GO:0016020">
    <property type="term" value="C:membrane"/>
    <property type="evidence" value="ECO:0007669"/>
    <property type="project" value="UniProtKB-SubCell"/>
</dbReference>
<dbReference type="AlphaFoldDB" id="A0A8H5BC75"/>
<protein>
    <recommendedName>
        <fullName evidence="15">FAD-binding domain-containing protein</fullName>
    </recommendedName>
</protein>
<dbReference type="Gene3D" id="1.10.357.140">
    <property type="entry name" value="UbiA prenyltransferase"/>
    <property type="match status" value="1"/>
</dbReference>
<feature type="transmembrane region" description="Helical" evidence="14">
    <location>
        <begin position="634"/>
        <end position="654"/>
    </location>
</feature>